<dbReference type="KEGG" id="tal:Thal_0051"/>
<sequence length="184" mass="21353">MRRIIWAGLAAAGVLTLSAGIFFLYQQNRQKNLQRVSYTEWEIRRLLQAGDYQKARDLIQKTKDNAGPLRPLLLSYLLKMQDTNEEGILKDILESTKDRDLSALYRERLAFYYYTKGQYNKALQELTSITEENFNYPSAQILKAQVQMALGNKSEATKILNTIAEKYRGTYWENLSRLILSEVI</sequence>
<dbReference type="InterPro" id="IPR011990">
    <property type="entry name" value="TPR-like_helical_dom_sf"/>
</dbReference>
<protein>
    <recommendedName>
        <fullName evidence="3">Tetratricopeptide repeat protein</fullName>
    </recommendedName>
</protein>
<dbReference type="eggNOG" id="COG2976">
    <property type="taxonomic scope" value="Bacteria"/>
</dbReference>
<dbReference type="Gene3D" id="1.25.40.10">
    <property type="entry name" value="Tetratricopeptide repeat domain"/>
    <property type="match status" value="1"/>
</dbReference>
<gene>
    <name evidence="1" type="ordered locus">Thal_0051</name>
</gene>
<dbReference type="HOGENOM" id="CLU_1626295_0_0_0"/>
<dbReference type="OrthoDB" id="15006at2"/>
<evidence type="ECO:0008006" key="3">
    <source>
        <dbReference type="Google" id="ProtNLM"/>
    </source>
</evidence>
<proteinExistence type="predicted"/>
<name>D3SNF2_THEAH</name>
<accession>D3SNF2</accession>
<dbReference type="SUPFAM" id="SSF48452">
    <property type="entry name" value="TPR-like"/>
    <property type="match status" value="1"/>
</dbReference>
<evidence type="ECO:0000313" key="1">
    <source>
        <dbReference type="EMBL" id="ADC88689.1"/>
    </source>
</evidence>
<reference evidence="2" key="1">
    <citation type="journal article" date="2010" name="Stand. Genomic Sci.">
        <title>Complete genome sequence of Thermocrinis albus type strain (HI 11/12T).</title>
        <authorList>
            <person name="Wirth R."/>
            <person name="Sikorski J."/>
            <person name="Brambilla E."/>
            <person name="Misra M."/>
            <person name="Lapidus A."/>
            <person name="Copeland A."/>
            <person name="Nolan M."/>
            <person name="Lucas S."/>
            <person name="Chen F."/>
            <person name="Tice H."/>
            <person name="Cheng J.F."/>
            <person name="Han C."/>
            <person name="Detter J.C."/>
            <person name="Tapia R."/>
            <person name="Bruce D."/>
            <person name="Goodwin L."/>
            <person name="Pitluck S."/>
            <person name="Pati A."/>
            <person name="Anderson I."/>
            <person name="Ivanova N."/>
            <person name="Mavromatis K."/>
            <person name="Mikhailova N."/>
            <person name="Chen A."/>
            <person name="Palaniappan K."/>
            <person name="Bilek Y."/>
            <person name="Hader T."/>
            <person name="Land M."/>
            <person name="Hauser L."/>
            <person name="Chang Y.J."/>
            <person name="Jeffries C.D."/>
            <person name="Tindall B.J."/>
            <person name="Rohde M."/>
            <person name="Goker M."/>
            <person name="Bristow J."/>
            <person name="Eisen J.A."/>
            <person name="Markowitz V."/>
            <person name="Hugenholtz P."/>
            <person name="Kyrpides N.C."/>
            <person name="Klenk H.P."/>
        </authorList>
    </citation>
    <scope>NUCLEOTIDE SEQUENCE [LARGE SCALE GENOMIC DNA]</scope>
    <source>
        <strain evidence="2">DSM 14484 / JCM 11386 / HI 11/12</strain>
    </source>
</reference>
<dbReference type="STRING" id="638303.Thal_0051"/>
<organism evidence="1 2">
    <name type="scientific">Thermocrinis albus (strain DSM 14484 / JCM 11386 / HI 11/12)</name>
    <dbReference type="NCBI Taxonomy" id="638303"/>
    <lineage>
        <taxon>Bacteria</taxon>
        <taxon>Pseudomonadati</taxon>
        <taxon>Aquificota</taxon>
        <taxon>Aquificia</taxon>
        <taxon>Aquificales</taxon>
        <taxon>Aquificaceae</taxon>
        <taxon>Thermocrinis</taxon>
    </lineage>
</organism>
<dbReference type="AlphaFoldDB" id="D3SNF2"/>
<dbReference type="Proteomes" id="UP000002043">
    <property type="component" value="Chromosome"/>
</dbReference>
<dbReference type="EMBL" id="CP001931">
    <property type="protein sequence ID" value="ADC88689.1"/>
    <property type="molecule type" value="Genomic_DNA"/>
</dbReference>
<evidence type="ECO:0000313" key="2">
    <source>
        <dbReference type="Proteomes" id="UP000002043"/>
    </source>
</evidence>
<keyword evidence="2" id="KW-1185">Reference proteome</keyword>
<dbReference type="RefSeq" id="WP_012991096.1">
    <property type="nucleotide sequence ID" value="NC_013894.1"/>
</dbReference>
<dbReference type="Pfam" id="PF14559">
    <property type="entry name" value="TPR_19"/>
    <property type="match status" value="1"/>
</dbReference>